<proteinExistence type="predicted"/>
<dbReference type="EMBL" id="GFPF01003483">
    <property type="protein sequence ID" value="MAA14629.1"/>
    <property type="molecule type" value="Transcribed_RNA"/>
</dbReference>
<sequence length="129" mass="14679">MLVSLHFVSCKISVTCSQRLLRVPALTDGASVFFRGSKRTCYEVPLCFVYMCSQCFTFVMVEMFLCDVVTLEERLQSLYTVLLVRHVSANVFRVLRRLCSARPEAAVASRPVSMRCFSSILIKCCFLKI</sequence>
<name>A0A224YFW9_9ACAR</name>
<organism evidence="1">
    <name type="scientific">Rhipicephalus zambeziensis</name>
    <dbReference type="NCBI Taxonomy" id="60191"/>
    <lineage>
        <taxon>Eukaryota</taxon>
        <taxon>Metazoa</taxon>
        <taxon>Ecdysozoa</taxon>
        <taxon>Arthropoda</taxon>
        <taxon>Chelicerata</taxon>
        <taxon>Arachnida</taxon>
        <taxon>Acari</taxon>
        <taxon>Parasitiformes</taxon>
        <taxon>Ixodida</taxon>
        <taxon>Ixodoidea</taxon>
        <taxon>Ixodidae</taxon>
        <taxon>Rhipicephalinae</taxon>
        <taxon>Rhipicephalus</taxon>
        <taxon>Rhipicephalus</taxon>
    </lineage>
</organism>
<reference evidence="1" key="1">
    <citation type="journal article" date="2017" name="Parasit. Vectors">
        <title>Sialotranscriptomics of Rhipicephalus zambeziensis reveals intricate expression profiles of secretory proteins and suggests tight temporal transcriptional regulation during blood-feeding.</title>
        <authorList>
            <person name="de Castro M.H."/>
            <person name="de Klerk D."/>
            <person name="Pienaar R."/>
            <person name="Rees D.J.G."/>
            <person name="Mans B.J."/>
        </authorList>
    </citation>
    <scope>NUCLEOTIDE SEQUENCE</scope>
    <source>
        <tissue evidence="1">Salivary glands</tissue>
    </source>
</reference>
<dbReference type="AlphaFoldDB" id="A0A224YFW9"/>
<protein>
    <submittedName>
        <fullName evidence="1">Uncharacterized protein</fullName>
    </submittedName>
</protein>
<accession>A0A224YFW9</accession>
<evidence type="ECO:0000313" key="1">
    <source>
        <dbReference type="EMBL" id="MAA14629.1"/>
    </source>
</evidence>